<dbReference type="Gene3D" id="3.30.70.120">
    <property type="match status" value="1"/>
</dbReference>
<dbReference type="InterPro" id="IPR015867">
    <property type="entry name" value="N-reg_PII/ATP_PRibTrfase_C"/>
</dbReference>
<dbReference type="PRINTS" id="PR00340">
    <property type="entry name" value="PIIGLNB"/>
</dbReference>
<dbReference type="GO" id="GO:0005524">
    <property type="term" value="F:ATP binding"/>
    <property type="evidence" value="ECO:0007669"/>
    <property type="project" value="TreeGrafter"/>
</dbReference>
<sequence length="125" mass="14023">MKEIYAIIRVNKVYSTKKALEEIGFPSITVFNYRVFGRGKQKGIVDEVSFSVSPEVSQMAKHGGMKYIPKRLLYLVVDDEDITRIVDTIIQANQTGHYGDGRIFVCPVEEALRIRTGEKGAQALA</sequence>
<reference evidence="2 3" key="2">
    <citation type="submission" date="2019-05" db="EMBL/GenBank/DDBJ databases">
        <authorList>
            <person name="Suflita J.M."/>
            <person name="Marks C.R."/>
        </authorList>
    </citation>
    <scope>NUCLEOTIDE SEQUENCE [LARGE SCALE GENOMIC DNA]</scope>
    <source>
        <strain evidence="2 3">ALDC</strain>
    </source>
</reference>
<gene>
    <name evidence="2" type="ORF">FDQ92_12250</name>
</gene>
<name>A0A4P8L4H1_9BACT</name>
<dbReference type="SMART" id="SM00938">
    <property type="entry name" value="P-II"/>
    <property type="match status" value="1"/>
</dbReference>
<dbReference type="OrthoDB" id="9802729at2"/>
<protein>
    <submittedName>
        <fullName evidence="2">P-II family nitrogen regulator</fullName>
    </submittedName>
</protein>
<dbReference type="InterPro" id="IPR011322">
    <property type="entry name" value="N-reg_PII-like_a/b"/>
</dbReference>
<evidence type="ECO:0000256" key="1">
    <source>
        <dbReference type="RuleBase" id="RU003936"/>
    </source>
</evidence>
<comment type="similarity">
    <text evidence="1">Belongs to the P(II) protein family.</text>
</comment>
<proteinExistence type="inferred from homology"/>
<dbReference type="InterPro" id="IPR002187">
    <property type="entry name" value="N-reg_PII"/>
</dbReference>
<dbReference type="GO" id="GO:0005829">
    <property type="term" value="C:cytosol"/>
    <property type="evidence" value="ECO:0007669"/>
    <property type="project" value="TreeGrafter"/>
</dbReference>
<dbReference type="GO" id="GO:0006808">
    <property type="term" value="P:regulation of nitrogen utilization"/>
    <property type="evidence" value="ECO:0007669"/>
    <property type="project" value="InterPro"/>
</dbReference>
<dbReference type="EMBL" id="CP040098">
    <property type="protein sequence ID" value="QCQ22876.1"/>
    <property type="molecule type" value="Genomic_DNA"/>
</dbReference>
<organism evidence="2 3">
    <name type="scientific">Desulfoglaeba alkanexedens ALDC</name>
    <dbReference type="NCBI Taxonomy" id="980445"/>
    <lineage>
        <taxon>Bacteria</taxon>
        <taxon>Pseudomonadati</taxon>
        <taxon>Thermodesulfobacteriota</taxon>
        <taxon>Syntrophobacteria</taxon>
        <taxon>Syntrophobacterales</taxon>
        <taxon>Syntrophobacteraceae</taxon>
        <taxon>Desulfoglaeba</taxon>
    </lineage>
</organism>
<dbReference type="Proteomes" id="UP000298602">
    <property type="component" value="Chromosome"/>
</dbReference>
<dbReference type="PROSITE" id="PS51343">
    <property type="entry name" value="PII_GLNB_DOM"/>
    <property type="match status" value="1"/>
</dbReference>
<dbReference type="RefSeq" id="WP_137425159.1">
    <property type="nucleotide sequence ID" value="NZ_CP040098.1"/>
</dbReference>
<dbReference type="GO" id="GO:0030234">
    <property type="term" value="F:enzyme regulator activity"/>
    <property type="evidence" value="ECO:0007669"/>
    <property type="project" value="InterPro"/>
</dbReference>
<dbReference type="SUPFAM" id="SSF54913">
    <property type="entry name" value="GlnB-like"/>
    <property type="match status" value="1"/>
</dbReference>
<accession>A0A4P8L4H1</accession>
<dbReference type="KEGG" id="dax:FDQ92_12250"/>
<evidence type="ECO:0000313" key="2">
    <source>
        <dbReference type="EMBL" id="QCQ22876.1"/>
    </source>
</evidence>
<keyword evidence="3" id="KW-1185">Reference proteome</keyword>
<dbReference type="PROSITE" id="PS00638">
    <property type="entry name" value="PII_GLNB_CTER"/>
    <property type="match status" value="1"/>
</dbReference>
<dbReference type="Pfam" id="PF00543">
    <property type="entry name" value="P-II"/>
    <property type="match status" value="1"/>
</dbReference>
<dbReference type="InterPro" id="IPR017918">
    <property type="entry name" value="N-reg_PII_CS"/>
</dbReference>
<dbReference type="PANTHER" id="PTHR30115">
    <property type="entry name" value="NITROGEN REGULATORY PROTEIN P-II"/>
    <property type="match status" value="1"/>
</dbReference>
<reference evidence="2 3" key="1">
    <citation type="submission" date="2019-05" db="EMBL/GenBank/DDBJ databases">
        <title>The Complete Genome Sequence of the n-alkane-degrading Desulfoglaeba alkanexedens ALDC reveals multiple alkylsuccinate synthase gene clusters.</title>
        <authorList>
            <person name="Callaghan A.V."/>
            <person name="Davidova I.A."/>
            <person name="Duncan K.E."/>
            <person name="Morris B."/>
            <person name="McInerney M.J."/>
        </authorList>
    </citation>
    <scope>NUCLEOTIDE SEQUENCE [LARGE SCALE GENOMIC DNA]</scope>
    <source>
        <strain evidence="2 3">ALDC</strain>
    </source>
</reference>
<dbReference type="PANTHER" id="PTHR30115:SF11">
    <property type="entry name" value="NITROGEN REGULATORY PROTEIN P-II HOMOLOG"/>
    <property type="match status" value="1"/>
</dbReference>
<dbReference type="AlphaFoldDB" id="A0A4P8L4H1"/>
<evidence type="ECO:0000313" key="3">
    <source>
        <dbReference type="Proteomes" id="UP000298602"/>
    </source>
</evidence>